<name>A0A8T0EGU4_ARGBR</name>
<dbReference type="InterPro" id="IPR038825">
    <property type="entry name" value="Apical_junction"/>
</dbReference>
<dbReference type="EMBL" id="JABXBU010002227">
    <property type="protein sequence ID" value="KAF8773107.1"/>
    <property type="molecule type" value="Genomic_DNA"/>
</dbReference>
<dbReference type="AlphaFoldDB" id="A0A8T0EGU4"/>
<evidence type="ECO:0000313" key="4">
    <source>
        <dbReference type="Proteomes" id="UP000807504"/>
    </source>
</evidence>
<feature type="compositionally biased region" description="Polar residues" evidence="1">
    <location>
        <begin position="198"/>
        <end position="215"/>
    </location>
</feature>
<dbReference type="PANTHER" id="PTHR21517:SF3">
    <property type="entry name" value="APICAL JUNCTION COMPONENT 1 HOMOLOG"/>
    <property type="match status" value="1"/>
</dbReference>
<feature type="compositionally biased region" description="Low complexity" evidence="1">
    <location>
        <begin position="322"/>
        <end position="332"/>
    </location>
</feature>
<feature type="compositionally biased region" description="Polar residues" evidence="1">
    <location>
        <begin position="259"/>
        <end position="272"/>
    </location>
</feature>
<evidence type="ECO:0000313" key="3">
    <source>
        <dbReference type="EMBL" id="KAF8773107.1"/>
    </source>
</evidence>
<feature type="compositionally biased region" description="Basic and acidic residues" evidence="1">
    <location>
        <begin position="11"/>
        <end position="23"/>
    </location>
</feature>
<dbReference type="Proteomes" id="UP000807504">
    <property type="component" value="Unassembled WGS sequence"/>
</dbReference>
<protein>
    <submittedName>
        <fullName evidence="3">Apical junction component 1 like protein</fullName>
    </submittedName>
</protein>
<proteinExistence type="predicted"/>
<feature type="region of interest" description="Disordered" evidence="1">
    <location>
        <begin position="191"/>
        <end position="215"/>
    </location>
</feature>
<organism evidence="3 4">
    <name type="scientific">Argiope bruennichi</name>
    <name type="common">Wasp spider</name>
    <name type="synonym">Aranea bruennichi</name>
    <dbReference type="NCBI Taxonomy" id="94029"/>
    <lineage>
        <taxon>Eukaryota</taxon>
        <taxon>Metazoa</taxon>
        <taxon>Ecdysozoa</taxon>
        <taxon>Arthropoda</taxon>
        <taxon>Chelicerata</taxon>
        <taxon>Arachnida</taxon>
        <taxon>Araneae</taxon>
        <taxon>Araneomorphae</taxon>
        <taxon>Entelegynae</taxon>
        <taxon>Araneoidea</taxon>
        <taxon>Araneidae</taxon>
        <taxon>Argiope</taxon>
    </lineage>
</organism>
<feature type="compositionally biased region" description="Polar residues" evidence="1">
    <location>
        <begin position="495"/>
        <end position="511"/>
    </location>
</feature>
<feature type="domain" description="Apical junction molecule ajm1 alpha/beta" evidence="2">
    <location>
        <begin position="784"/>
        <end position="895"/>
    </location>
</feature>
<feature type="region of interest" description="Disordered" evidence="1">
    <location>
        <begin position="235"/>
        <end position="511"/>
    </location>
</feature>
<dbReference type="GO" id="GO:0043296">
    <property type="term" value="C:apical junction complex"/>
    <property type="evidence" value="ECO:0007669"/>
    <property type="project" value="TreeGrafter"/>
</dbReference>
<feature type="compositionally biased region" description="Low complexity" evidence="1">
    <location>
        <begin position="341"/>
        <end position="360"/>
    </location>
</feature>
<dbReference type="SUPFAM" id="SSF144232">
    <property type="entry name" value="HIT/MYND zinc finger-like"/>
    <property type="match status" value="1"/>
</dbReference>
<evidence type="ECO:0000256" key="1">
    <source>
        <dbReference type="SAM" id="MobiDB-lite"/>
    </source>
</evidence>
<sequence length="1034" mass="114682">MAHLSGTHLFKRYDKQKKERKDSPTNSPETSITLVTSLLCYHLHASTLSSVQDITSIRTNKGGRAIDFGKQVGQVSRLHPPSREGCGLERTIRRLTPQVPTRAIRRFCPQELDAVDEGYRTGAEGRFIIGVEIMRRMKGTLFPSPQSSFWREMGEICEIDTGIDAICSQSASFNLNQKRHSLVEYDSEPKAYPRNTWRHSSGSSKDISPDNSSTDNELWLSVTEEMGPHKVFRTTPEHLDARSSSRSSVSPPSPPARFPQQQKRVSLDSTGSPRPIFFASSRRGSKGSSADKSDSSTYLHQPTQTTLTDMPQQAPREEVVSRKSSSAYSEESGFIRRDSRSGGSSSWRDSKTDSSSATTSRGEKDSKSSASLEEVLESLLAIPPTSSRSSSPSSPRRSKGPGFYQSQQRHGRFPQEIPQRRESIEQGIESMTRSTGGQPQPAFLTPSSPGTAEDGTDQGKMFADSLSFPQPFPSSSTSAKPFPSPLEEVNPASFCRSSSTSPLEDDVQSPTSMEVLVPEGEEQELSSIIEDEPKITEEFYQNEEEHQLQYHLQHHEEKLHEPLHECEHARLQHENPPRPPLQRQSTLPSCSSADLLAQQPQEDVSAANLFAGLQPGTYSRGVSELRRPQSLCLVLLHLPCMFCARALAPPPTTNSFNNGPTRMTCVSEPSTPVRVCCDDRVSLESDSPLTNLGSNPGRGASNQQESATPTRKKKTPKGVSGVGSDVIATTEGHLKCHRPKCSKSLPVEEARAKFRTCPNCYTYYCSRQCRKLHLARHKDHCPQTRISNLCKQVLMKARDDPVSRRHLSLCAKRGLLSRGRGAVKLLFLCPEDALDYLVHGWESAKGQTLYVSKADLLPQEMGSDVFSQVRSFCEKYNPERKFILLAAITVTNEVAAALEREVVVRGAKMHLSPSLPEDDVQTLILTITKTNPETGDPAETTVEDRKNGLGIVVEQLTARGVDLEKQYPHTYRKILKFVNENEPFSPISIFPTDQRNGRIFMCIILPWADPDIIVNISSKVGASIGKFSKKKWMS</sequence>
<comment type="caution">
    <text evidence="3">The sequence shown here is derived from an EMBL/GenBank/DDBJ whole genome shotgun (WGS) entry which is preliminary data.</text>
</comment>
<evidence type="ECO:0000259" key="2">
    <source>
        <dbReference type="Pfam" id="PF26649"/>
    </source>
</evidence>
<reference evidence="3" key="2">
    <citation type="submission" date="2020-06" db="EMBL/GenBank/DDBJ databases">
        <authorList>
            <person name="Sheffer M."/>
        </authorList>
    </citation>
    <scope>NUCLEOTIDE SEQUENCE</scope>
</reference>
<dbReference type="GO" id="GO:0005886">
    <property type="term" value="C:plasma membrane"/>
    <property type="evidence" value="ECO:0007669"/>
    <property type="project" value="TreeGrafter"/>
</dbReference>
<reference evidence="3" key="1">
    <citation type="journal article" date="2020" name="bioRxiv">
        <title>Chromosome-level reference genome of the European wasp spider Argiope bruennichi: a resource for studies on range expansion and evolutionary adaptation.</title>
        <authorList>
            <person name="Sheffer M.M."/>
            <person name="Hoppe A."/>
            <person name="Krehenwinkel H."/>
            <person name="Uhl G."/>
            <person name="Kuss A.W."/>
            <person name="Jensen L."/>
            <person name="Jensen C."/>
            <person name="Gillespie R.G."/>
            <person name="Hoff K.J."/>
            <person name="Prost S."/>
        </authorList>
    </citation>
    <scope>NUCLEOTIDE SEQUENCE</scope>
</reference>
<keyword evidence="4" id="KW-1185">Reference proteome</keyword>
<feature type="compositionally biased region" description="Low complexity" evidence="1">
    <location>
        <begin position="368"/>
        <end position="395"/>
    </location>
</feature>
<feature type="compositionally biased region" description="Polar residues" evidence="1">
    <location>
        <begin position="297"/>
        <end position="311"/>
    </location>
</feature>
<feature type="region of interest" description="Disordered" evidence="1">
    <location>
        <begin position="1"/>
        <end position="29"/>
    </location>
</feature>
<dbReference type="PANTHER" id="PTHR21517">
    <property type="entry name" value="APICAL JUNCTION COMPONENT 1 HOMOLOG"/>
    <property type="match status" value="1"/>
</dbReference>
<gene>
    <name evidence="3" type="ORF">HNY73_015794</name>
</gene>
<feature type="region of interest" description="Disordered" evidence="1">
    <location>
        <begin position="686"/>
        <end position="724"/>
    </location>
</feature>
<dbReference type="Pfam" id="PF26649">
    <property type="entry name" value="Ajm-1"/>
    <property type="match status" value="1"/>
</dbReference>
<feature type="compositionally biased region" description="Low complexity" evidence="1">
    <location>
        <begin position="465"/>
        <end position="478"/>
    </location>
</feature>
<feature type="compositionally biased region" description="Polar residues" evidence="1">
    <location>
        <begin position="686"/>
        <end position="709"/>
    </location>
</feature>
<dbReference type="InterPro" id="IPR058586">
    <property type="entry name" value="Ajm-1"/>
</dbReference>
<dbReference type="GO" id="GO:0045216">
    <property type="term" value="P:cell-cell junction organization"/>
    <property type="evidence" value="ECO:0007669"/>
    <property type="project" value="InterPro"/>
</dbReference>
<accession>A0A8T0EGU4</accession>
<feature type="compositionally biased region" description="Low complexity" evidence="1">
    <location>
        <begin position="279"/>
        <end position="288"/>
    </location>
</feature>
<feature type="compositionally biased region" description="Polar residues" evidence="1">
    <location>
        <begin position="429"/>
        <end position="438"/>
    </location>
</feature>